<gene>
    <name evidence="2" type="ORF">RF11_06198</name>
</gene>
<keyword evidence="3" id="KW-1185">Reference proteome</keyword>
<organism evidence="2 3">
    <name type="scientific">Thelohanellus kitauei</name>
    <name type="common">Myxosporean</name>
    <dbReference type="NCBI Taxonomy" id="669202"/>
    <lineage>
        <taxon>Eukaryota</taxon>
        <taxon>Metazoa</taxon>
        <taxon>Cnidaria</taxon>
        <taxon>Myxozoa</taxon>
        <taxon>Myxosporea</taxon>
        <taxon>Bivalvulida</taxon>
        <taxon>Platysporina</taxon>
        <taxon>Myxobolidae</taxon>
        <taxon>Thelohanellus</taxon>
    </lineage>
</organism>
<feature type="transmembrane region" description="Helical" evidence="1">
    <location>
        <begin position="155"/>
        <end position="175"/>
    </location>
</feature>
<name>A0A0C2J3N3_THEKT</name>
<evidence type="ECO:0000313" key="2">
    <source>
        <dbReference type="EMBL" id="KII63662.1"/>
    </source>
</evidence>
<protein>
    <submittedName>
        <fullName evidence="2">Uncharacterized protein</fullName>
    </submittedName>
</protein>
<accession>A0A0C2J3N3</accession>
<dbReference type="EMBL" id="JWZT01004623">
    <property type="protein sequence ID" value="KII63662.1"/>
    <property type="molecule type" value="Genomic_DNA"/>
</dbReference>
<keyword evidence="1" id="KW-0812">Transmembrane</keyword>
<comment type="caution">
    <text evidence="2">The sequence shown here is derived from an EMBL/GenBank/DDBJ whole genome shotgun (WGS) entry which is preliminary data.</text>
</comment>
<keyword evidence="1" id="KW-1133">Transmembrane helix</keyword>
<feature type="transmembrane region" description="Helical" evidence="1">
    <location>
        <begin position="181"/>
        <end position="201"/>
    </location>
</feature>
<evidence type="ECO:0000256" key="1">
    <source>
        <dbReference type="SAM" id="Phobius"/>
    </source>
</evidence>
<dbReference type="AlphaFoldDB" id="A0A0C2J3N3"/>
<keyword evidence="1" id="KW-0472">Membrane</keyword>
<proteinExistence type="predicted"/>
<reference evidence="2 3" key="1">
    <citation type="journal article" date="2014" name="Genome Biol. Evol.">
        <title>The genome of the myxosporean Thelohanellus kitauei shows adaptations to nutrient acquisition within its fish host.</title>
        <authorList>
            <person name="Yang Y."/>
            <person name="Xiong J."/>
            <person name="Zhou Z."/>
            <person name="Huo F."/>
            <person name="Miao W."/>
            <person name="Ran C."/>
            <person name="Liu Y."/>
            <person name="Zhang J."/>
            <person name="Feng J."/>
            <person name="Wang M."/>
            <person name="Wang M."/>
            <person name="Wang L."/>
            <person name="Yao B."/>
        </authorList>
    </citation>
    <scope>NUCLEOTIDE SEQUENCE [LARGE SCALE GENOMIC DNA]</scope>
    <source>
        <strain evidence="2">Wuqing</strain>
    </source>
</reference>
<sequence length="266" mass="30924">MTRIDKIIRLINNVSFSAGALCFVYLYQREKLVSRHEKSFVDISPSDLARIKPLLETACKNCDFEPDKIKLTTWKKACFSSLSDGFMKDTGLICVPTQYFTNYEQLFKSEDLDSWSIKRLKKFENFERKSLETSDEELVYIFMYEIENLKKTGSLLNPLLLILPSNLTHALLTGFEIGPIFQVFPAVIVLLLWTVCVELFHARTIDDKLIKLYDDPSIPFTAVTSQRLLMERLCNVETTDYFELPGAHRTWFLNYRLKQIFPGDLE</sequence>
<evidence type="ECO:0000313" key="3">
    <source>
        <dbReference type="Proteomes" id="UP000031668"/>
    </source>
</evidence>
<dbReference type="Proteomes" id="UP000031668">
    <property type="component" value="Unassembled WGS sequence"/>
</dbReference>